<protein>
    <recommendedName>
        <fullName evidence="3">Glycosyltransferase 2-like domain-containing protein</fullName>
    </recommendedName>
</protein>
<dbReference type="EMBL" id="BPTR01000001">
    <property type="protein sequence ID" value="GJG28744.1"/>
    <property type="molecule type" value="Genomic_DNA"/>
</dbReference>
<comment type="caution">
    <text evidence="4">The sequence shown here is derived from an EMBL/GenBank/DDBJ whole genome shotgun (WGS) entry which is preliminary data.</text>
</comment>
<dbReference type="SUPFAM" id="SSF53448">
    <property type="entry name" value="Nucleotide-diphospho-sugar transferases"/>
    <property type="match status" value="1"/>
</dbReference>
<dbReference type="Gene3D" id="3.90.550.10">
    <property type="entry name" value="Spore Coat Polysaccharide Biosynthesis Protein SpsA, Chain A"/>
    <property type="match status" value="1"/>
</dbReference>
<keyword evidence="1" id="KW-0328">Glycosyltransferase</keyword>
<dbReference type="InterPro" id="IPR001173">
    <property type="entry name" value="Glyco_trans_2-like"/>
</dbReference>
<dbReference type="RefSeq" id="WP_006283753.1">
    <property type="nucleotide sequence ID" value="NZ_BPTR01000001.1"/>
</dbReference>
<evidence type="ECO:0000256" key="1">
    <source>
        <dbReference type="ARBA" id="ARBA00022676"/>
    </source>
</evidence>
<keyword evidence="2" id="KW-0808">Transferase</keyword>
<dbReference type="Pfam" id="PF00535">
    <property type="entry name" value="Glycos_transf_2"/>
    <property type="match status" value="1"/>
</dbReference>
<accession>A0AA37HZD2</accession>
<evidence type="ECO:0000313" key="4">
    <source>
        <dbReference type="EMBL" id="GJG28744.1"/>
    </source>
</evidence>
<dbReference type="GO" id="GO:0016758">
    <property type="term" value="F:hexosyltransferase activity"/>
    <property type="evidence" value="ECO:0007669"/>
    <property type="project" value="UniProtKB-ARBA"/>
</dbReference>
<evidence type="ECO:0000313" key="5">
    <source>
        <dbReference type="Proteomes" id="UP000887043"/>
    </source>
</evidence>
<proteinExistence type="predicted"/>
<dbReference type="CDD" id="cd00761">
    <property type="entry name" value="Glyco_tranf_GTA_type"/>
    <property type="match status" value="1"/>
</dbReference>
<name>A0AA37HZD2_SEGBR</name>
<dbReference type="InterPro" id="IPR029044">
    <property type="entry name" value="Nucleotide-diphossugar_trans"/>
</dbReference>
<dbReference type="PANTHER" id="PTHR22916:SF51">
    <property type="entry name" value="GLYCOSYLTRANSFERASE EPSH-RELATED"/>
    <property type="match status" value="1"/>
</dbReference>
<dbReference type="AlphaFoldDB" id="A0AA37HZD2"/>
<organism evidence="4 5">
    <name type="scientific">Segatella bryantii</name>
    <name type="common">Prevotella bryantii</name>
    <dbReference type="NCBI Taxonomy" id="77095"/>
    <lineage>
        <taxon>Bacteria</taxon>
        <taxon>Pseudomonadati</taxon>
        <taxon>Bacteroidota</taxon>
        <taxon>Bacteroidia</taxon>
        <taxon>Bacteroidales</taxon>
        <taxon>Prevotellaceae</taxon>
        <taxon>Segatella</taxon>
    </lineage>
</organism>
<dbReference type="Proteomes" id="UP000887043">
    <property type="component" value="Unassembled WGS sequence"/>
</dbReference>
<gene>
    <name evidence="4" type="ORF">PRRU23_24440</name>
</gene>
<dbReference type="PANTHER" id="PTHR22916">
    <property type="entry name" value="GLYCOSYLTRANSFERASE"/>
    <property type="match status" value="1"/>
</dbReference>
<evidence type="ECO:0000259" key="3">
    <source>
        <dbReference type="Pfam" id="PF00535"/>
    </source>
</evidence>
<sequence length="345" mass="39766">MENYLVSIVVPIYKVPECYLRQCIESCINQTLKEIEIILVDDGSPDDCGKICDEYAAKDKRVKVIHKQNGGLAAARNSGLNAVSGETMMFLDGDDFLDKDCCKITYNLLIEKNVQIVLFDQQLVYQKSVKPSPVCYKDSEMFSSNLECRDLQARILDFNGWVGTSTSKLVRMDYLKKIGFKTDFGLRQGVEGFISNIVLFEHAESAFYIHQPYYNYVYNDTSITHTPNIENNRLLIKGMEYLESYANTHPVTPSYRRNLLNRILYLVITAAIQGCFNPANTMTYKEQVQWYSDYLNNDLIKKAFIEADRVGLNGQRKVVLFLIEHKLFRGLQLLAYLRKLQLKKR</sequence>
<reference evidence="4" key="1">
    <citation type="submission" date="2021-08" db="EMBL/GenBank/DDBJ databases">
        <title>Prevotella lacticifex sp. nov., isolated from rumen of cow.</title>
        <authorList>
            <person name="Shinkai T."/>
            <person name="Ikeyama N."/>
            <person name="Kumagai M."/>
            <person name="Ohmori H."/>
            <person name="Sakamoto M."/>
            <person name="Ohkuma M."/>
            <person name="Mitsumori M."/>
        </authorList>
    </citation>
    <scope>NUCLEOTIDE SEQUENCE</scope>
    <source>
        <strain evidence="4">DSM 11371</strain>
    </source>
</reference>
<feature type="domain" description="Glycosyltransferase 2-like" evidence="3">
    <location>
        <begin position="7"/>
        <end position="178"/>
    </location>
</feature>
<evidence type="ECO:0000256" key="2">
    <source>
        <dbReference type="ARBA" id="ARBA00022679"/>
    </source>
</evidence>